<dbReference type="RefSeq" id="WP_092330526.1">
    <property type="nucleotide sequence ID" value="NZ_FNCP01000004.1"/>
</dbReference>
<accession>A0A1G7V3X8</accession>
<keyword evidence="2" id="KW-1185">Reference proteome</keyword>
<protein>
    <submittedName>
        <fullName evidence="1">Uncharacterized protein</fullName>
    </submittedName>
</protein>
<dbReference type="EMBL" id="FNCP01000004">
    <property type="protein sequence ID" value="SDG54585.1"/>
    <property type="molecule type" value="Genomic_DNA"/>
</dbReference>
<organism evidence="1 2">
    <name type="scientific">Desulfosporosinus hippei DSM 8344</name>
    <dbReference type="NCBI Taxonomy" id="1121419"/>
    <lineage>
        <taxon>Bacteria</taxon>
        <taxon>Bacillati</taxon>
        <taxon>Bacillota</taxon>
        <taxon>Clostridia</taxon>
        <taxon>Eubacteriales</taxon>
        <taxon>Desulfitobacteriaceae</taxon>
        <taxon>Desulfosporosinus</taxon>
    </lineage>
</organism>
<dbReference type="Proteomes" id="UP000198656">
    <property type="component" value="Unassembled WGS sequence"/>
</dbReference>
<evidence type="ECO:0000313" key="1">
    <source>
        <dbReference type="EMBL" id="SDG54585.1"/>
    </source>
</evidence>
<evidence type="ECO:0000313" key="2">
    <source>
        <dbReference type="Proteomes" id="UP000198656"/>
    </source>
</evidence>
<dbReference type="AlphaFoldDB" id="A0A1G7V3X8"/>
<proteinExistence type="predicted"/>
<gene>
    <name evidence="1" type="ORF">SAMN05443529_1041</name>
</gene>
<reference evidence="2" key="1">
    <citation type="submission" date="2016-10" db="EMBL/GenBank/DDBJ databases">
        <authorList>
            <person name="Varghese N."/>
            <person name="Submissions S."/>
        </authorList>
    </citation>
    <scope>NUCLEOTIDE SEQUENCE [LARGE SCALE GENOMIC DNA]</scope>
    <source>
        <strain evidence="2">DSM 8344</strain>
    </source>
</reference>
<dbReference type="OrthoDB" id="1796373at2"/>
<name>A0A1G7V3X8_9FIRM</name>
<sequence>MIIKKKIINTIVIVVLSLGLALGAYAINNDKPVLNTAANVDVSDLPIYPMRSSFVINVDNPNAKVEFFDYVFVGKVVKNHGTVYSERVTMVAENAGTKDISAPYTIYEIEVIDNIKGNLNKNTPIEFRKDGGISADKKAVYVFENDELPAENKYYIFSGSAGNDGSIIISGPNSNIPLNASDKQDILSSKQYKEYKNAFENHVKVQRERSVSKFRE</sequence>